<keyword evidence="9 15" id="KW-0663">Pyridoxal phosphate</keyword>
<feature type="region of interest" description="Disordered" evidence="16">
    <location>
        <begin position="1"/>
        <end position="20"/>
    </location>
</feature>
<comment type="pathway">
    <text evidence="3">Amino-acid biosynthesis; L-isoleucine biosynthesis; L-isoleucine from 2-oxobutanoate: step 4/4.</text>
</comment>
<dbReference type="InterPro" id="IPR036038">
    <property type="entry name" value="Aminotransferase-like"/>
</dbReference>
<evidence type="ECO:0000256" key="12">
    <source>
        <dbReference type="ARBA" id="ARBA00048798"/>
    </source>
</evidence>
<evidence type="ECO:0000256" key="10">
    <source>
        <dbReference type="ARBA" id="ARBA00023304"/>
    </source>
</evidence>
<evidence type="ECO:0000313" key="18">
    <source>
        <dbReference type="Proteomes" id="UP000630142"/>
    </source>
</evidence>
<dbReference type="NCBIfam" id="NF009896">
    <property type="entry name" value="PRK13356.1"/>
    <property type="match status" value="1"/>
</dbReference>
<dbReference type="EC" id="2.6.1.42" evidence="7"/>
<reference evidence="17" key="1">
    <citation type="journal article" date="2014" name="Int. J. Syst. Evol. Microbiol.">
        <title>Complete genome sequence of Corynebacterium casei LMG S-19264T (=DSM 44701T), isolated from a smear-ripened cheese.</title>
        <authorList>
            <consortium name="US DOE Joint Genome Institute (JGI-PGF)"/>
            <person name="Walter F."/>
            <person name="Albersmeier A."/>
            <person name="Kalinowski J."/>
            <person name="Ruckert C."/>
        </authorList>
    </citation>
    <scope>NUCLEOTIDE SEQUENCE</scope>
    <source>
        <strain evidence="17">KCTC 42249</strain>
    </source>
</reference>
<keyword evidence="17" id="KW-0808">Transferase</keyword>
<dbReference type="PANTHER" id="PTHR42743">
    <property type="entry name" value="AMINO-ACID AMINOTRANSFERASE"/>
    <property type="match status" value="1"/>
</dbReference>
<dbReference type="EMBL" id="BMZQ01000001">
    <property type="protein sequence ID" value="GHD06304.1"/>
    <property type="molecule type" value="Genomic_DNA"/>
</dbReference>
<keyword evidence="10" id="KW-0028">Amino-acid biosynthesis</keyword>
<keyword evidence="18" id="KW-1185">Reference proteome</keyword>
<comment type="cofactor">
    <cofactor evidence="1 15">
        <name>pyridoxal 5'-phosphate</name>
        <dbReference type="ChEBI" id="CHEBI:597326"/>
    </cofactor>
</comment>
<dbReference type="PROSITE" id="PS00770">
    <property type="entry name" value="AA_TRANSFER_CLASS_4"/>
    <property type="match status" value="1"/>
</dbReference>
<evidence type="ECO:0000256" key="2">
    <source>
        <dbReference type="ARBA" id="ARBA00003109"/>
    </source>
</evidence>
<dbReference type="AlphaFoldDB" id="A0A8J3DRP7"/>
<dbReference type="InterPro" id="IPR043132">
    <property type="entry name" value="BCAT-like_C"/>
</dbReference>
<gene>
    <name evidence="17" type="ORF">GCM10016234_03520</name>
</gene>
<evidence type="ECO:0000256" key="8">
    <source>
        <dbReference type="ARBA" id="ARBA00014472"/>
    </source>
</evidence>
<evidence type="ECO:0000256" key="3">
    <source>
        <dbReference type="ARBA" id="ARBA00004824"/>
    </source>
</evidence>
<comment type="pathway">
    <text evidence="4">Amino-acid biosynthesis; L-valine biosynthesis; L-valine from pyruvate: step 4/4.</text>
</comment>
<sequence>MCPHETTRESAKDMTESKPTKTKTWTYLDGDWIEGNPMIVGPQTHAMWMASSVFDGARWFEGVAPDLDLHAARVNVSAVNLGMKATMNADEILGITKDGLKKFDGNTAVYIRPMYWAEDGGYMGVTADPESTRFLLSLYESPMLPPSGFSVTQSPFRRPSLETMPTNAKAGCLYPNNGRAILEARSRGFDNALVLDMLGNVAETGTSNVFMVKDGVVYTPVPNGSFLSGITRMRNITLLREAGYEVVEKSLKVADFVDADEVFSTGNHSKVVPIVKVEDKNFQPGPVAKKARELYWEWAHSTTA</sequence>
<feature type="compositionally biased region" description="Basic and acidic residues" evidence="16">
    <location>
        <begin position="1"/>
        <end position="19"/>
    </location>
</feature>
<evidence type="ECO:0000256" key="11">
    <source>
        <dbReference type="ARBA" id="ARBA00048212"/>
    </source>
</evidence>
<dbReference type="SUPFAM" id="SSF56752">
    <property type="entry name" value="D-aminoacid aminotransferase-like PLP-dependent enzymes"/>
    <property type="match status" value="1"/>
</dbReference>
<dbReference type="FunFam" id="3.20.10.10:FF:000002">
    <property type="entry name" value="D-alanine aminotransferase"/>
    <property type="match status" value="1"/>
</dbReference>
<protein>
    <recommendedName>
        <fullName evidence="8">Probable branched-chain-amino-acid aminotransferase</fullName>
        <ecNumber evidence="7">2.6.1.42</ecNumber>
    </recommendedName>
</protein>
<comment type="catalytic activity">
    <reaction evidence="13">
        <text>L-leucine + 2-oxoglutarate = 4-methyl-2-oxopentanoate + L-glutamate</text>
        <dbReference type="Rhea" id="RHEA:18321"/>
        <dbReference type="ChEBI" id="CHEBI:16810"/>
        <dbReference type="ChEBI" id="CHEBI:17865"/>
        <dbReference type="ChEBI" id="CHEBI:29985"/>
        <dbReference type="ChEBI" id="CHEBI:57427"/>
        <dbReference type="EC" id="2.6.1.42"/>
    </reaction>
</comment>
<evidence type="ECO:0000256" key="1">
    <source>
        <dbReference type="ARBA" id="ARBA00001933"/>
    </source>
</evidence>
<comment type="pathway">
    <text evidence="5">Amino-acid biosynthesis; L-leucine biosynthesis; L-leucine from 3-methyl-2-oxobutanoate: step 4/4.</text>
</comment>
<keyword evidence="10" id="KW-0100">Branched-chain amino acid biosynthesis</keyword>
<comment type="caution">
    <text evidence="17">The sequence shown here is derived from an EMBL/GenBank/DDBJ whole genome shotgun (WGS) entry which is preliminary data.</text>
</comment>
<evidence type="ECO:0000256" key="13">
    <source>
        <dbReference type="ARBA" id="ARBA00049229"/>
    </source>
</evidence>
<evidence type="ECO:0000256" key="5">
    <source>
        <dbReference type="ARBA" id="ARBA00005072"/>
    </source>
</evidence>
<comment type="function">
    <text evidence="2">Acts on leucine, isoleucine and valine.</text>
</comment>
<dbReference type="Gene3D" id="3.30.470.10">
    <property type="match status" value="1"/>
</dbReference>
<comment type="similarity">
    <text evidence="6 14">Belongs to the class-IV pyridoxal-phosphate-dependent aminotransferase family.</text>
</comment>
<accession>A0A8J3DRP7</accession>
<comment type="catalytic activity">
    <reaction evidence="12">
        <text>L-isoleucine + 2-oxoglutarate = (S)-3-methyl-2-oxopentanoate + L-glutamate</text>
        <dbReference type="Rhea" id="RHEA:24801"/>
        <dbReference type="ChEBI" id="CHEBI:16810"/>
        <dbReference type="ChEBI" id="CHEBI:29985"/>
        <dbReference type="ChEBI" id="CHEBI:35146"/>
        <dbReference type="ChEBI" id="CHEBI:58045"/>
        <dbReference type="EC" id="2.6.1.42"/>
    </reaction>
</comment>
<dbReference type="InterPro" id="IPR050571">
    <property type="entry name" value="Class-IV_PLP-Dep_Aminotrnsfr"/>
</dbReference>
<dbReference type="GO" id="GO:0004084">
    <property type="term" value="F:branched-chain-amino-acid transaminase activity"/>
    <property type="evidence" value="ECO:0007669"/>
    <property type="project" value="UniProtKB-EC"/>
</dbReference>
<evidence type="ECO:0000256" key="16">
    <source>
        <dbReference type="SAM" id="MobiDB-lite"/>
    </source>
</evidence>
<evidence type="ECO:0000256" key="15">
    <source>
        <dbReference type="RuleBase" id="RU004516"/>
    </source>
</evidence>
<dbReference type="InterPro" id="IPR001544">
    <property type="entry name" value="Aminotrans_IV"/>
</dbReference>
<dbReference type="PANTHER" id="PTHR42743:SF11">
    <property type="entry name" value="AMINODEOXYCHORISMATE LYASE"/>
    <property type="match status" value="1"/>
</dbReference>
<name>A0A8J3DRP7_9HYPH</name>
<keyword evidence="17" id="KW-0032">Aminotransferase</keyword>
<evidence type="ECO:0000256" key="14">
    <source>
        <dbReference type="RuleBase" id="RU004106"/>
    </source>
</evidence>
<reference evidence="17" key="2">
    <citation type="submission" date="2020-09" db="EMBL/GenBank/DDBJ databases">
        <authorList>
            <person name="Sun Q."/>
            <person name="Kim S."/>
        </authorList>
    </citation>
    <scope>NUCLEOTIDE SEQUENCE</scope>
    <source>
        <strain evidence="17">KCTC 42249</strain>
    </source>
</reference>
<dbReference type="Proteomes" id="UP000630142">
    <property type="component" value="Unassembled WGS sequence"/>
</dbReference>
<evidence type="ECO:0000256" key="9">
    <source>
        <dbReference type="ARBA" id="ARBA00022898"/>
    </source>
</evidence>
<dbReference type="GO" id="GO:0008652">
    <property type="term" value="P:amino acid biosynthetic process"/>
    <property type="evidence" value="ECO:0007669"/>
    <property type="project" value="UniProtKB-ARBA"/>
</dbReference>
<evidence type="ECO:0000256" key="4">
    <source>
        <dbReference type="ARBA" id="ARBA00004931"/>
    </source>
</evidence>
<dbReference type="InterPro" id="IPR018300">
    <property type="entry name" value="Aminotrans_IV_CS"/>
</dbReference>
<dbReference type="Gene3D" id="3.20.10.10">
    <property type="entry name" value="D-amino Acid Aminotransferase, subunit A, domain 2"/>
    <property type="match status" value="1"/>
</dbReference>
<comment type="catalytic activity">
    <reaction evidence="11">
        <text>L-valine + 2-oxoglutarate = 3-methyl-2-oxobutanoate + L-glutamate</text>
        <dbReference type="Rhea" id="RHEA:24813"/>
        <dbReference type="ChEBI" id="CHEBI:11851"/>
        <dbReference type="ChEBI" id="CHEBI:16810"/>
        <dbReference type="ChEBI" id="CHEBI:29985"/>
        <dbReference type="ChEBI" id="CHEBI:57762"/>
        <dbReference type="EC" id="2.6.1.42"/>
    </reaction>
</comment>
<evidence type="ECO:0000256" key="6">
    <source>
        <dbReference type="ARBA" id="ARBA00009320"/>
    </source>
</evidence>
<evidence type="ECO:0000313" key="17">
    <source>
        <dbReference type="EMBL" id="GHD06304.1"/>
    </source>
</evidence>
<dbReference type="Pfam" id="PF01063">
    <property type="entry name" value="Aminotran_4"/>
    <property type="match status" value="1"/>
</dbReference>
<dbReference type="GO" id="GO:0005829">
    <property type="term" value="C:cytosol"/>
    <property type="evidence" value="ECO:0007669"/>
    <property type="project" value="TreeGrafter"/>
</dbReference>
<dbReference type="GO" id="GO:0009082">
    <property type="term" value="P:branched-chain amino acid biosynthetic process"/>
    <property type="evidence" value="ECO:0007669"/>
    <property type="project" value="UniProtKB-KW"/>
</dbReference>
<proteinExistence type="inferred from homology"/>
<evidence type="ECO:0000256" key="7">
    <source>
        <dbReference type="ARBA" id="ARBA00013053"/>
    </source>
</evidence>
<dbReference type="InterPro" id="IPR043131">
    <property type="entry name" value="BCAT-like_N"/>
</dbReference>
<organism evidence="17 18">
    <name type="scientific">Tianweitania populi</name>
    <dbReference type="NCBI Taxonomy" id="1607949"/>
    <lineage>
        <taxon>Bacteria</taxon>
        <taxon>Pseudomonadati</taxon>
        <taxon>Pseudomonadota</taxon>
        <taxon>Alphaproteobacteria</taxon>
        <taxon>Hyphomicrobiales</taxon>
        <taxon>Phyllobacteriaceae</taxon>
        <taxon>Tianweitania</taxon>
    </lineage>
</organism>